<evidence type="ECO:0000256" key="3">
    <source>
        <dbReference type="ARBA" id="ARBA00022801"/>
    </source>
</evidence>
<dbReference type="Pfam" id="PF00561">
    <property type="entry name" value="Abhydrolase_1"/>
    <property type="match status" value="1"/>
</dbReference>
<keyword evidence="3 6" id="KW-0378">Hydrolase</keyword>
<dbReference type="Proteomes" id="UP001228113">
    <property type="component" value="Chromosome"/>
</dbReference>
<dbReference type="PANTHER" id="PTHR10794">
    <property type="entry name" value="ABHYDROLASE DOMAIN-CONTAINING PROTEIN"/>
    <property type="match status" value="1"/>
</dbReference>
<dbReference type="EMBL" id="AP027081">
    <property type="protein sequence ID" value="BDU75947.1"/>
    <property type="molecule type" value="Genomic_DNA"/>
</dbReference>
<dbReference type="RefSeq" id="WP_243335642.1">
    <property type="nucleotide sequence ID" value="NZ_AP027081.1"/>
</dbReference>
<sequence>MRPAPPAEPCLPPLWARGGHLQTLAAQYLPTPHVELPWERFRLILEDGDALAIQALRGRSGVVVSLFHGLGGSVEGHYMRRAAALCHAAGHTVVAVNHRGAGAGRGLARGIYHSGATSDMAAVLGMCRQRYPGERLLTVGFSISANILLLLAGRDRHLALPDAGLAVNPPADLEACSRRLLRGFSRAYDQYFLRRLGREVAGRPGGDSLGRPRTLRDFDEAYTARQAGFPSRAEYYAACSCGPHLAGVDIPMVILTSEDDPFAPGSDVAAFPRSGSVHLHLERTGGHMGYIARNIPGHRWLDYALAHYVGELSRA</sequence>
<feature type="active site" description="Charge relay system" evidence="4">
    <location>
        <position position="287"/>
    </location>
</feature>
<reference evidence="6" key="1">
    <citation type="journal article" date="2023" name="Int. J. Syst. Evol. Microbiol.">
        <title>Mesoterricola silvestris gen. nov., sp. nov., Mesoterricola sediminis sp. nov., Geothrix oryzae sp. nov., Geothrix edaphica sp. nov., Geothrix rubra sp. nov., and Geothrix limicola sp. nov., six novel members of Acidobacteriota isolated from soils.</title>
        <authorList>
            <person name="Itoh H."/>
            <person name="Sugisawa Y."/>
            <person name="Mise K."/>
            <person name="Xu Z."/>
            <person name="Kuniyasu M."/>
            <person name="Ushijima N."/>
            <person name="Kawano K."/>
            <person name="Kobayashi E."/>
            <person name="Shiratori Y."/>
            <person name="Masuda Y."/>
            <person name="Senoo K."/>
        </authorList>
    </citation>
    <scope>NUCLEOTIDE SEQUENCE</scope>
    <source>
        <strain evidence="6">W786</strain>
    </source>
</reference>
<dbReference type="KEGG" id="msea:METESE_09050"/>
<proteinExistence type="inferred from homology"/>
<feature type="domain" description="AB hydrolase-1" evidence="5">
    <location>
        <begin position="64"/>
        <end position="194"/>
    </location>
</feature>
<dbReference type="InterPro" id="IPR050960">
    <property type="entry name" value="AB_hydrolase_4_sf"/>
</dbReference>
<dbReference type="AlphaFoldDB" id="A0AA48GXP0"/>
<name>A0AA48GXP0_9BACT</name>
<dbReference type="SUPFAM" id="SSF53474">
    <property type="entry name" value="alpha/beta-Hydrolases"/>
    <property type="match status" value="1"/>
</dbReference>
<evidence type="ECO:0000256" key="4">
    <source>
        <dbReference type="PIRSR" id="PIRSR005211-1"/>
    </source>
</evidence>
<keyword evidence="2" id="KW-0719">Serine esterase</keyword>
<evidence type="ECO:0000313" key="7">
    <source>
        <dbReference type="Proteomes" id="UP001228113"/>
    </source>
</evidence>
<gene>
    <name evidence="6" type="ORF">METESE_09050</name>
</gene>
<evidence type="ECO:0000313" key="6">
    <source>
        <dbReference type="EMBL" id="BDU75947.1"/>
    </source>
</evidence>
<dbReference type="InterPro" id="IPR000952">
    <property type="entry name" value="AB_hydrolase_4_CS"/>
</dbReference>
<dbReference type="InterPro" id="IPR000073">
    <property type="entry name" value="AB_hydrolase_1"/>
</dbReference>
<feature type="active site" description="Charge relay system" evidence="4">
    <location>
        <position position="260"/>
    </location>
</feature>
<dbReference type="PIRSF" id="PIRSF005211">
    <property type="entry name" value="Ab_hydro_YheT"/>
    <property type="match status" value="1"/>
</dbReference>
<evidence type="ECO:0000256" key="2">
    <source>
        <dbReference type="ARBA" id="ARBA00022487"/>
    </source>
</evidence>
<dbReference type="InterPro" id="IPR012020">
    <property type="entry name" value="ABHD4"/>
</dbReference>
<dbReference type="PROSITE" id="PS01133">
    <property type="entry name" value="UPF0017"/>
    <property type="match status" value="1"/>
</dbReference>
<accession>A0AA48GXP0</accession>
<comment type="similarity">
    <text evidence="1">Belongs to the AB hydrolase superfamily. AB hydrolase 4 family.</text>
</comment>
<dbReference type="GO" id="GO:0034338">
    <property type="term" value="F:short-chain carboxylesterase activity"/>
    <property type="evidence" value="ECO:0007669"/>
    <property type="project" value="TreeGrafter"/>
</dbReference>
<feature type="active site" description="Charge relay system" evidence="4">
    <location>
        <position position="142"/>
    </location>
</feature>
<organism evidence="6 7">
    <name type="scientific">Mesoterricola sediminis</name>
    <dbReference type="NCBI Taxonomy" id="2927980"/>
    <lineage>
        <taxon>Bacteria</taxon>
        <taxon>Pseudomonadati</taxon>
        <taxon>Acidobacteriota</taxon>
        <taxon>Holophagae</taxon>
        <taxon>Holophagales</taxon>
        <taxon>Holophagaceae</taxon>
        <taxon>Mesoterricola</taxon>
    </lineage>
</organism>
<dbReference type="InterPro" id="IPR029058">
    <property type="entry name" value="AB_hydrolase_fold"/>
</dbReference>
<dbReference type="PANTHER" id="PTHR10794:SF94">
    <property type="entry name" value="ESTERASE YHET-RELATED"/>
    <property type="match status" value="1"/>
</dbReference>
<dbReference type="GO" id="GO:0047372">
    <property type="term" value="F:monoacylglycerol lipase activity"/>
    <property type="evidence" value="ECO:0007669"/>
    <property type="project" value="TreeGrafter"/>
</dbReference>
<evidence type="ECO:0000256" key="1">
    <source>
        <dbReference type="ARBA" id="ARBA00010884"/>
    </source>
</evidence>
<keyword evidence="7" id="KW-1185">Reference proteome</keyword>
<evidence type="ECO:0000259" key="5">
    <source>
        <dbReference type="Pfam" id="PF00561"/>
    </source>
</evidence>
<dbReference type="Gene3D" id="3.40.50.1820">
    <property type="entry name" value="alpha/beta hydrolase"/>
    <property type="match status" value="1"/>
</dbReference>
<protein>
    <submittedName>
        <fullName evidence="6">Alpha/beta hydrolase</fullName>
    </submittedName>
</protein>